<dbReference type="InterPro" id="IPR034714">
    <property type="entry name" value="TagA_TarA"/>
</dbReference>
<dbReference type="OrthoDB" id="9771846at2"/>
<dbReference type="PANTHER" id="PTHR34136:SF1">
    <property type="entry name" value="UDP-N-ACETYL-D-MANNOSAMINURONIC ACID TRANSFERASE"/>
    <property type="match status" value="1"/>
</dbReference>
<dbReference type="CDD" id="cd06533">
    <property type="entry name" value="Glyco_transf_WecG_TagA"/>
    <property type="match status" value="1"/>
</dbReference>
<dbReference type="eggNOG" id="COG1922">
    <property type="taxonomic scope" value="Bacteria"/>
</dbReference>
<dbReference type="HAMAP" id="MF_02070">
    <property type="entry name" value="TagA_TarA"/>
    <property type="match status" value="1"/>
</dbReference>
<evidence type="ECO:0000256" key="3">
    <source>
        <dbReference type="ARBA" id="ARBA00022944"/>
    </source>
</evidence>
<dbReference type="PANTHER" id="PTHR34136">
    <property type="match status" value="1"/>
</dbReference>
<keyword evidence="1 5" id="KW-0328">Glycosyltransferase</keyword>
<sequence length="242" mass="27667">MFSKIRGFKVFNKDFDSFISYILERTKKEKVHIVSGNPEVLTFGEKDGELNNEFKKDTTVIIPDGIGIVIASKVIGNAVNEKIAGIEVLEKLLSIYEEENKGVFLLGAKEEIIVDTYKSIQIKYPKLNITGYNNGYFDIDNCDDLIEKINKGNPEAIFVAMGCPRQEKFIRKYFDKINCKVFMGVGGAFDVISGKSNRAPRWMINCGLEWLYRVIKEPFRIKRLTVIPKYLLKVIFNNKGEK</sequence>
<dbReference type="NCBIfam" id="TIGR00696">
    <property type="entry name" value="wecG_tagA_cpsF"/>
    <property type="match status" value="1"/>
</dbReference>
<evidence type="ECO:0000313" key="6">
    <source>
        <dbReference type="EMBL" id="CDM69203.1"/>
    </source>
</evidence>
<gene>
    <name evidence="6" type="ORF">CM240_2045</name>
</gene>
<evidence type="ECO:0000313" key="7">
    <source>
        <dbReference type="Proteomes" id="UP000019426"/>
    </source>
</evidence>
<dbReference type="GO" id="GO:0047244">
    <property type="term" value="F:N-acetylglucosaminyldiphosphoundecaprenol N-acetyl-beta-D-mannosaminyltransferase activity"/>
    <property type="evidence" value="ECO:0007669"/>
    <property type="project" value="UniProtKB-UniRule"/>
</dbReference>
<proteinExistence type="inferred from homology"/>
<name>W6RXM4_9CLOT</name>
<dbReference type="GO" id="GO:0019350">
    <property type="term" value="P:teichoic acid biosynthetic process"/>
    <property type="evidence" value="ECO:0007669"/>
    <property type="project" value="UniProtKB-UniRule"/>
</dbReference>
<dbReference type="UniPathway" id="UPA00632"/>
<organism evidence="6 7">
    <name type="scientific">Clostridium bornimense</name>
    <dbReference type="NCBI Taxonomy" id="1216932"/>
    <lineage>
        <taxon>Bacteria</taxon>
        <taxon>Bacillati</taxon>
        <taxon>Bacillota</taxon>
        <taxon>Clostridia</taxon>
        <taxon>Eubacteriales</taxon>
        <taxon>Clostridiaceae</taxon>
        <taxon>Clostridium</taxon>
    </lineage>
</organism>
<dbReference type="RefSeq" id="WP_044038941.1">
    <property type="nucleotide sequence ID" value="NZ_HG917868.1"/>
</dbReference>
<accession>W6RXM4</accession>
<comment type="pathway">
    <text evidence="5">Cell wall biogenesis; teichoic acid biosynthesis.</text>
</comment>
<keyword evidence="3 5" id="KW-0777">Teichoic acid biosynthesis</keyword>
<evidence type="ECO:0000256" key="1">
    <source>
        <dbReference type="ARBA" id="ARBA00022676"/>
    </source>
</evidence>
<keyword evidence="4 5" id="KW-0961">Cell wall biogenesis/degradation</keyword>
<dbReference type="STRING" id="1216932.CM240_2045"/>
<comment type="catalytic activity">
    <reaction evidence="5">
        <text>UDP-N-acetyl-alpha-D-mannosamine + N-acetyl-alpha-D-glucosaminyl-di-trans,octa-cis-undecaprenyl diphosphate = N-acetyl-beta-D-mannosaminyl-(1-&gt;4)-N-acetyl-alpha-D-glucosaminyl di-trans,octa-cis-undecaprenyl diphosphate + UDP + H(+)</text>
        <dbReference type="Rhea" id="RHEA:16053"/>
        <dbReference type="ChEBI" id="CHEBI:15378"/>
        <dbReference type="ChEBI" id="CHEBI:58223"/>
        <dbReference type="ChEBI" id="CHEBI:62959"/>
        <dbReference type="ChEBI" id="CHEBI:68623"/>
        <dbReference type="ChEBI" id="CHEBI:132210"/>
        <dbReference type="EC" id="2.4.1.187"/>
    </reaction>
</comment>
<protein>
    <recommendedName>
        <fullName evidence="5">N-acetylglucosaminyldiphosphoundecaprenol N-acetyl-beta-D-mannosaminyltransferase</fullName>
        <ecNumber evidence="5">2.4.1.187</ecNumber>
    </recommendedName>
    <alternativeName>
        <fullName evidence="5">N-acetylmannosaminyltransferase</fullName>
    </alternativeName>
    <alternativeName>
        <fullName evidence="5">UDP-N-acetylmannosamine transferase</fullName>
    </alternativeName>
    <alternativeName>
        <fullName evidence="5">UDP-N-acetylmannosamine:N-acetylglucosaminyl pyrophosphorylundecaprenol N-acetylmannosaminyltransferase</fullName>
    </alternativeName>
</protein>
<keyword evidence="7" id="KW-1185">Reference proteome</keyword>
<evidence type="ECO:0000256" key="2">
    <source>
        <dbReference type="ARBA" id="ARBA00022679"/>
    </source>
</evidence>
<evidence type="ECO:0000256" key="4">
    <source>
        <dbReference type="ARBA" id="ARBA00023316"/>
    </source>
</evidence>
<reference evidence="6 7" key="1">
    <citation type="submission" date="2013-11" db="EMBL/GenBank/DDBJ databases">
        <title>Complete genome sequence of Clostridum sp. M2/40.</title>
        <authorList>
            <person name="Wibberg D."/>
            <person name="Puehler A."/>
            <person name="Schlueter A."/>
        </authorList>
    </citation>
    <scope>NUCLEOTIDE SEQUENCE [LARGE SCALE GENOMIC DNA]</scope>
    <source>
        <strain evidence="7">M2/40</strain>
    </source>
</reference>
<dbReference type="PATRIC" id="fig|1216932.3.peg.2046"/>
<dbReference type="GO" id="GO:0071555">
    <property type="term" value="P:cell wall organization"/>
    <property type="evidence" value="ECO:0007669"/>
    <property type="project" value="UniProtKB-KW"/>
</dbReference>
<dbReference type="Proteomes" id="UP000019426">
    <property type="component" value="Chromosome M2/40_rep1"/>
</dbReference>
<keyword evidence="2 5" id="KW-0808">Transferase</keyword>
<dbReference type="EMBL" id="HG917868">
    <property type="protein sequence ID" value="CDM69203.1"/>
    <property type="molecule type" value="Genomic_DNA"/>
</dbReference>
<dbReference type="Pfam" id="PF03808">
    <property type="entry name" value="Glyco_tran_WecG"/>
    <property type="match status" value="1"/>
</dbReference>
<dbReference type="InterPro" id="IPR004629">
    <property type="entry name" value="WecG_TagA_CpsF"/>
</dbReference>
<dbReference type="HOGENOM" id="CLU_063203_3_1_9"/>
<dbReference type="KEGG" id="clt:CM240_2045"/>
<comment type="function">
    <text evidence="5">Catalyzes the conversion of GlcNAc-PP-undecaprenol into ManNAc-GlcNAc-PP-undecaprenol, the first committed lipid intermediate in the de novo synthesis of teichoic acid.</text>
</comment>
<dbReference type="AlphaFoldDB" id="W6RXM4"/>
<dbReference type="EC" id="2.4.1.187" evidence="5"/>
<evidence type="ECO:0000256" key="5">
    <source>
        <dbReference type="HAMAP-Rule" id="MF_02070"/>
    </source>
</evidence>
<comment type="similarity">
    <text evidence="5">Belongs to the glycosyltransferase 26 family. TagA/TarA subfamily.</text>
</comment>